<feature type="region of interest" description="Disordered" evidence="1">
    <location>
        <begin position="169"/>
        <end position="199"/>
    </location>
</feature>
<protein>
    <submittedName>
        <fullName evidence="2">Molybdopterin biosynthesis MoaE</fullName>
    </submittedName>
</protein>
<dbReference type="PANTHER" id="PTHR23404">
    <property type="entry name" value="MOLYBDOPTERIN SYNTHASE RELATED"/>
    <property type="match status" value="1"/>
</dbReference>
<dbReference type="Proteomes" id="UP000275078">
    <property type="component" value="Unassembled WGS sequence"/>
</dbReference>
<dbReference type="InterPro" id="IPR036563">
    <property type="entry name" value="MoaE_sf"/>
</dbReference>
<dbReference type="Gene3D" id="3.90.1170.40">
    <property type="entry name" value="Molybdopterin biosynthesis MoaE subunit"/>
    <property type="match status" value="1"/>
</dbReference>
<organism evidence="2 3">
    <name type="scientific">Ascobolus immersus RN42</name>
    <dbReference type="NCBI Taxonomy" id="1160509"/>
    <lineage>
        <taxon>Eukaryota</taxon>
        <taxon>Fungi</taxon>
        <taxon>Dikarya</taxon>
        <taxon>Ascomycota</taxon>
        <taxon>Pezizomycotina</taxon>
        <taxon>Pezizomycetes</taxon>
        <taxon>Pezizales</taxon>
        <taxon>Ascobolaceae</taxon>
        <taxon>Ascobolus</taxon>
    </lineage>
</organism>
<accession>A0A3N4ILY3</accession>
<dbReference type="Pfam" id="PF02391">
    <property type="entry name" value="MoaE"/>
    <property type="match status" value="1"/>
</dbReference>
<feature type="compositionally biased region" description="Gly residues" evidence="1">
    <location>
        <begin position="185"/>
        <end position="199"/>
    </location>
</feature>
<dbReference type="STRING" id="1160509.A0A3N4ILY3"/>
<keyword evidence="3" id="KW-1185">Reference proteome</keyword>
<reference evidence="2 3" key="1">
    <citation type="journal article" date="2018" name="Nat. Ecol. Evol.">
        <title>Pezizomycetes genomes reveal the molecular basis of ectomycorrhizal truffle lifestyle.</title>
        <authorList>
            <person name="Murat C."/>
            <person name="Payen T."/>
            <person name="Noel B."/>
            <person name="Kuo A."/>
            <person name="Morin E."/>
            <person name="Chen J."/>
            <person name="Kohler A."/>
            <person name="Krizsan K."/>
            <person name="Balestrini R."/>
            <person name="Da Silva C."/>
            <person name="Montanini B."/>
            <person name="Hainaut M."/>
            <person name="Levati E."/>
            <person name="Barry K.W."/>
            <person name="Belfiori B."/>
            <person name="Cichocki N."/>
            <person name="Clum A."/>
            <person name="Dockter R.B."/>
            <person name="Fauchery L."/>
            <person name="Guy J."/>
            <person name="Iotti M."/>
            <person name="Le Tacon F."/>
            <person name="Lindquist E.A."/>
            <person name="Lipzen A."/>
            <person name="Malagnac F."/>
            <person name="Mello A."/>
            <person name="Molinier V."/>
            <person name="Miyauchi S."/>
            <person name="Poulain J."/>
            <person name="Riccioni C."/>
            <person name="Rubini A."/>
            <person name="Sitrit Y."/>
            <person name="Splivallo R."/>
            <person name="Traeger S."/>
            <person name="Wang M."/>
            <person name="Zifcakova L."/>
            <person name="Wipf D."/>
            <person name="Zambonelli A."/>
            <person name="Paolocci F."/>
            <person name="Nowrousian M."/>
            <person name="Ottonello S."/>
            <person name="Baldrian P."/>
            <person name="Spatafora J.W."/>
            <person name="Henrissat B."/>
            <person name="Nagy L.G."/>
            <person name="Aury J.M."/>
            <person name="Wincker P."/>
            <person name="Grigoriev I.V."/>
            <person name="Bonfante P."/>
            <person name="Martin F.M."/>
        </authorList>
    </citation>
    <scope>NUCLEOTIDE SEQUENCE [LARGE SCALE GENOMIC DNA]</scope>
    <source>
        <strain evidence="2 3">RN42</strain>
    </source>
</reference>
<gene>
    <name evidence="2" type="ORF">BJ508DRAFT_321024</name>
</gene>
<dbReference type="SUPFAM" id="SSF54690">
    <property type="entry name" value="Molybdopterin synthase subunit MoaE"/>
    <property type="match status" value="1"/>
</dbReference>
<dbReference type="AlphaFoldDB" id="A0A3N4ILY3"/>
<feature type="compositionally biased region" description="Basic and acidic residues" evidence="1">
    <location>
        <begin position="171"/>
        <end position="180"/>
    </location>
</feature>
<evidence type="ECO:0000313" key="3">
    <source>
        <dbReference type="Proteomes" id="UP000275078"/>
    </source>
</evidence>
<dbReference type="OrthoDB" id="5531344at2759"/>
<dbReference type="InterPro" id="IPR003448">
    <property type="entry name" value="Mopterin_biosynth_MoaE"/>
</dbReference>
<dbReference type="EMBL" id="ML119647">
    <property type="protein sequence ID" value="RPA87132.1"/>
    <property type="molecule type" value="Genomic_DNA"/>
</dbReference>
<feature type="region of interest" description="Disordered" evidence="1">
    <location>
        <begin position="1"/>
        <end position="29"/>
    </location>
</feature>
<evidence type="ECO:0000256" key="1">
    <source>
        <dbReference type="SAM" id="MobiDB-lite"/>
    </source>
</evidence>
<proteinExistence type="predicted"/>
<name>A0A3N4ILY3_ASCIM</name>
<dbReference type="GO" id="GO:0006777">
    <property type="term" value="P:Mo-molybdopterin cofactor biosynthetic process"/>
    <property type="evidence" value="ECO:0007669"/>
    <property type="project" value="InterPro"/>
</dbReference>
<feature type="compositionally biased region" description="Pro residues" evidence="1">
    <location>
        <begin position="15"/>
        <end position="25"/>
    </location>
</feature>
<feature type="compositionally biased region" description="Polar residues" evidence="1">
    <location>
        <begin position="1"/>
        <end position="10"/>
    </location>
</feature>
<evidence type="ECO:0000313" key="2">
    <source>
        <dbReference type="EMBL" id="RPA87132.1"/>
    </source>
</evidence>
<dbReference type="CDD" id="cd00756">
    <property type="entry name" value="MoaE"/>
    <property type="match status" value="1"/>
</dbReference>
<sequence>MSGRTANPQSGAPPLSDPANPPPPQFIHEDPIYVGLTHAPLDIPGTIDKVRTPKAGAIVMFAGTTRDNFNSKTVKFLAYSSYTPLALRTLQRIAKSHITPPSEEHGGYSKIQKIAILHRLGEVPVGEESILVVVSAGHRKEGWEVAEEVLEECKRKLEVWKWEELEEGDGKEEGGWRSNREGVQPVGGPGLGCCGGRGH</sequence>